<dbReference type="GO" id="GO:0005634">
    <property type="term" value="C:nucleus"/>
    <property type="evidence" value="ECO:0007669"/>
    <property type="project" value="TreeGrafter"/>
</dbReference>
<dbReference type="AlphaFoldDB" id="A0A1Q9F5I1"/>
<dbReference type="GO" id="GO:0005829">
    <property type="term" value="C:cytosol"/>
    <property type="evidence" value="ECO:0007669"/>
    <property type="project" value="TreeGrafter"/>
</dbReference>
<dbReference type="GO" id="GO:0032259">
    <property type="term" value="P:methylation"/>
    <property type="evidence" value="ECO:0007669"/>
    <property type="project" value="UniProtKB-KW"/>
</dbReference>
<dbReference type="InterPro" id="IPR035247">
    <property type="entry name" value="PRMT5_TIM"/>
</dbReference>
<keyword evidence="3" id="KW-0489">Methyltransferase</keyword>
<keyword evidence="1" id="KW-0949">S-adenosyl-L-methionine</keyword>
<sequence>MRERKRPTAATGADAMAGGTRLLVLHLSDCGRLGFCPASAAAVRSVIVPADVFLTNKKGFPVLSKRHKEFLMQLFRNKVQVVLSGLPETAETETEKYLHYIARLFQSRPAPTAQAWSWWTVATVQLKRKQLHHVNTLDLLRSAAAFNRCEV</sequence>
<feature type="domain" description="PRMT5 TIM barrel" evidence="2">
    <location>
        <begin position="43"/>
        <end position="107"/>
    </location>
</feature>
<protein>
    <submittedName>
        <fullName evidence="3">Protein arginine N-methyltransferase 5</fullName>
    </submittedName>
</protein>
<keyword evidence="4" id="KW-1185">Reference proteome</keyword>
<dbReference type="InterPro" id="IPR025799">
    <property type="entry name" value="Arg_MeTrfase"/>
</dbReference>
<dbReference type="Proteomes" id="UP000186817">
    <property type="component" value="Unassembled WGS sequence"/>
</dbReference>
<reference evidence="3 4" key="1">
    <citation type="submission" date="2016-02" db="EMBL/GenBank/DDBJ databases">
        <title>Genome analysis of coral dinoflagellate symbionts highlights evolutionary adaptations to a symbiotic lifestyle.</title>
        <authorList>
            <person name="Aranda M."/>
            <person name="Li Y."/>
            <person name="Liew Y.J."/>
            <person name="Baumgarten S."/>
            <person name="Simakov O."/>
            <person name="Wilson M."/>
            <person name="Piel J."/>
            <person name="Ashoor H."/>
            <person name="Bougouffa S."/>
            <person name="Bajic V.B."/>
            <person name="Ryu T."/>
            <person name="Ravasi T."/>
            <person name="Bayer T."/>
            <person name="Micklem G."/>
            <person name="Kim H."/>
            <person name="Bhak J."/>
            <person name="Lajeunesse T.C."/>
            <person name="Voolstra C.R."/>
        </authorList>
    </citation>
    <scope>NUCLEOTIDE SEQUENCE [LARGE SCALE GENOMIC DNA]</scope>
    <source>
        <strain evidence="3 4">CCMP2467</strain>
    </source>
</reference>
<dbReference type="GO" id="GO:0016274">
    <property type="term" value="F:protein-arginine N-methyltransferase activity"/>
    <property type="evidence" value="ECO:0007669"/>
    <property type="project" value="InterPro"/>
</dbReference>
<proteinExistence type="predicted"/>
<dbReference type="Pfam" id="PF17285">
    <property type="entry name" value="PRMT5_TIM"/>
    <property type="match status" value="1"/>
</dbReference>
<accession>A0A1Q9F5I1</accession>
<dbReference type="PANTHER" id="PTHR10738">
    <property type="entry name" value="PROTEIN ARGININE N-METHYLTRANSFERASE 5"/>
    <property type="match status" value="1"/>
</dbReference>
<dbReference type="OrthoDB" id="1368803at2759"/>
<dbReference type="EMBL" id="LSRX01000009">
    <property type="protein sequence ID" value="OLQ14921.1"/>
    <property type="molecule type" value="Genomic_DNA"/>
</dbReference>
<name>A0A1Q9F5I1_SYMMI</name>
<dbReference type="Gene3D" id="3.20.20.150">
    <property type="entry name" value="Divalent-metal-dependent TIM barrel enzymes"/>
    <property type="match status" value="1"/>
</dbReference>
<evidence type="ECO:0000313" key="4">
    <source>
        <dbReference type="Proteomes" id="UP000186817"/>
    </source>
</evidence>
<organism evidence="3 4">
    <name type="scientific">Symbiodinium microadriaticum</name>
    <name type="common">Dinoflagellate</name>
    <name type="synonym">Zooxanthella microadriatica</name>
    <dbReference type="NCBI Taxonomy" id="2951"/>
    <lineage>
        <taxon>Eukaryota</taxon>
        <taxon>Sar</taxon>
        <taxon>Alveolata</taxon>
        <taxon>Dinophyceae</taxon>
        <taxon>Suessiales</taxon>
        <taxon>Symbiodiniaceae</taxon>
        <taxon>Symbiodinium</taxon>
    </lineage>
</organism>
<gene>
    <name evidence="3" type="primary">PRMT5</name>
    <name evidence="3" type="ORF">AK812_SmicGene936</name>
</gene>
<evidence type="ECO:0000256" key="1">
    <source>
        <dbReference type="ARBA" id="ARBA00022691"/>
    </source>
</evidence>
<keyword evidence="3" id="KW-0808">Transferase</keyword>
<evidence type="ECO:0000259" key="2">
    <source>
        <dbReference type="Pfam" id="PF17285"/>
    </source>
</evidence>
<evidence type="ECO:0000313" key="3">
    <source>
        <dbReference type="EMBL" id="OLQ14921.1"/>
    </source>
</evidence>
<dbReference type="PANTHER" id="PTHR10738:SF0">
    <property type="entry name" value="PROTEIN ARGININE N-METHYLTRANSFERASE 5"/>
    <property type="match status" value="1"/>
</dbReference>
<dbReference type="GO" id="GO:0006355">
    <property type="term" value="P:regulation of DNA-templated transcription"/>
    <property type="evidence" value="ECO:0007669"/>
    <property type="project" value="TreeGrafter"/>
</dbReference>
<comment type="caution">
    <text evidence="3">The sequence shown here is derived from an EMBL/GenBank/DDBJ whole genome shotgun (WGS) entry which is preliminary data.</text>
</comment>